<gene>
    <name evidence="7" type="ORF">BSF38_00335</name>
</gene>
<dbReference type="Proteomes" id="UP000186309">
    <property type="component" value="Chromosome"/>
</dbReference>
<dbReference type="InterPro" id="IPR016024">
    <property type="entry name" value="ARM-type_fold"/>
</dbReference>
<dbReference type="EMBL" id="CP019082">
    <property type="protein sequence ID" value="APW58923.1"/>
    <property type="molecule type" value="Genomic_DNA"/>
</dbReference>
<dbReference type="Gene3D" id="3.40.50.880">
    <property type="match status" value="1"/>
</dbReference>
<dbReference type="SUPFAM" id="SSF46626">
    <property type="entry name" value="Cytochrome c"/>
    <property type="match status" value="1"/>
</dbReference>
<proteinExistence type="predicted"/>
<evidence type="ECO:0000313" key="7">
    <source>
        <dbReference type="EMBL" id="APW58923.1"/>
    </source>
</evidence>
<dbReference type="GO" id="GO:0020037">
    <property type="term" value="F:heme binding"/>
    <property type="evidence" value="ECO:0007669"/>
    <property type="project" value="InterPro"/>
</dbReference>
<protein>
    <recommendedName>
        <fullName evidence="6">Cytochrome c domain-containing protein</fullName>
    </recommendedName>
</protein>
<dbReference type="PANTHER" id="PTHR33546:SF1">
    <property type="entry name" value="LARGE, MULTIFUNCTIONAL SECRETED PROTEIN"/>
    <property type="match status" value="1"/>
</dbReference>
<dbReference type="SUPFAM" id="SSF52499">
    <property type="entry name" value="Isochorismatase-like hydrolases"/>
    <property type="match status" value="1"/>
</dbReference>
<dbReference type="InterPro" id="IPR055557">
    <property type="entry name" value="DUF7133"/>
</dbReference>
<dbReference type="STRING" id="1387353.BSF38_00335"/>
<dbReference type="KEGG" id="pbor:BSF38_00335"/>
<dbReference type="Gene3D" id="2.120.10.30">
    <property type="entry name" value="TolB, C-terminal domain"/>
    <property type="match status" value="1"/>
</dbReference>
<feature type="chain" id="PRO_5013228065" description="Cytochrome c domain-containing protein" evidence="5">
    <location>
        <begin position="20"/>
        <end position="1489"/>
    </location>
</feature>
<sequence length="1489" mass="162693">MRSARFALLATVVLTGGLAAVVADEPVKGSLTLHARSRKPVADTYQPAESTLQWKPSQTALIVCDVWDEHWCRGATRRVGELAPAINRAVAAARSKGVFIIHAPSDCMATYKDHAGRRLAQDAPKAADLPKDIGAWCYKIPSEERGIYPIDQTDGGCDDGPPCPQRTAWKGEHPAIEIKEGDAISDSGAEIWNLLASRGISNVMLTGVHTNMCVLGRSFGLRNLSRHGKNVVLLRDLTDTMYNSRSRPYVSHFEGTNRIIEHIEKFVCPTIVSTDLTGQPAFAFQLDDRPRAVFLIGEDEYQTEKTLPAFALSELEPLGVRCTFAIADPKKPHDFPGIEALDDADLLVVSVRRRAPSDGEMKTIRRYIESGKPVVGIRTACHAFDARGKAPAGHVEWPTFDPDVIGGHYTGHHANDVKPSIVPAPGAASHPILLGVEPAFNGQGSLYKVNPLAASTHPLLIGTIAGHPAEPVAWTNQSGKSRVFYTSLGHPDDFAIPAFRRLLRNAVFWALDRPPATLAGKPKGPLKPDQALAAFKTPDDLALDLMLAEPVVRQPLSLSFDERGRLWVVEYLQYPHPAGLKILSRDGVWRVTYDKVPLPPPHHVKGLDKITIHEDTDGDGVLDHHKTFVDGLNIATSAARGRGGVWVLNPPYLLFYPDKDNDDVPDGDPEVHLQGFGLEDTHSVVNSLSWGPDGWLYAAQGSTVSGHVSRPVLDKGKEPVHSLGQLIWRYHPETRRYEIFAEGGGNAFGVEIDSHGRIFSGHNGGDTRGFAYVQGGYFQKGFEKHGPLSNPYAFGYFPAMKHEPVQRFTHDFLLYQGDQLPSKYQGTLFGVAPLLNHVVMSEVLPDGSSVRTHDVGHAMTTPDGWFRPVDVTHGPDGCLYVADWYDADLSHRLNNDGKLDPGSGRVYRIRARYSEPRRKLPDMGKLATKDLADLLNHPNRWTRQTALRLIGDRKDASIAPELKRRLTETTGQNALEALWALNLVGGLDEATSLAALDHADPFVRIWAARLSCDDREASPKLAQKLVERAATEPNVEVRSQLAASARRLPAKDALAIVARLVTRTEDATDIHLPLLLWWAVEAKVGSDPEAVIDLFRDKAFWDAPIVATTISERLMRRFAAAGGRKDLDDCLRLFKLAPGPDHAKRLVAGLEAAYSGRSLAGLPPALADAMAKYSGQSVAFGLRQGKPEAIAAALKVFGDPNGDLEKQLQYLRVLGEVRIKACQPAILRLACQSPVNPLRSAALSALANSDDPAVAVEVLKTYDSLSDDVLASAQNLLASRRSWALALLEAVDAGRVDPRTIPREIALRFPLLKDPKISALAARHFGSLAPTGTPQLREQVAKLASLVRTGTGTPKAGQKIFLERCDRCHTLFGKGGKVGPDLTTYRRDDVDTMLLSIVDPNAEIREGYNSFVVATTDGRVLAGTCPDQDNRVVVLRCSDGKELTIARDEIETMEPSKTSIMPEGLLAPLTDQQLRDLFSYLRIGQPLID</sequence>
<dbReference type="SUPFAM" id="SSF52317">
    <property type="entry name" value="Class I glutamine amidotransferase-like"/>
    <property type="match status" value="1"/>
</dbReference>
<evidence type="ECO:0000313" key="8">
    <source>
        <dbReference type="Proteomes" id="UP000186309"/>
    </source>
</evidence>
<organism evidence="7 8">
    <name type="scientific">Paludisphaera borealis</name>
    <dbReference type="NCBI Taxonomy" id="1387353"/>
    <lineage>
        <taxon>Bacteria</taxon>
        <taxon>Pseudomonadati</taxon>
        <taxon>Planctomycetota</taxon>
        <taxon>Planctomycetia</taxon>
        <taxon>Isosphaerales</taxon>
        <taxon>Isosphaeraceae</taxon>
        <taxon>Paludisphaera</taxon>
    </lineage>
</organism>
<name>A0A1U7CJ65_9BACT</name>
<dbReference type="Pfam" id="PF06283">
    <property type="entry name" value="ThuA"/>
    <property type="match status" value="1"/>
</dbReference>
<evidence type="ECO:0000256" key="5">
    <source>
        <dbReference type="SAM" id="SignalP"/>
    </source>
</evidence>
<dbReference type="InterPro" id="IPR011989">
    <property type="entry name" value="ARM-like"/>
</dbReference>
<keyword evidence="3 4" id="KW-0408">Iron</keyword>
<dbReference type="PROSITE" id="PS51007">
    <property type="entry name" value="CYTC"/>
    <property type="match status" value="1"/>
</dbReference>
<dbReference type="InterPro" id="IPR013428">
    <property type="entry name" value="Membrane-bound_put_N"/>
</dbReference>
<feature type="domain" description="Cytochrome c" evidence="6">
    <location>
        <begin position="1352"/>
        <end position="1485"/>
    </location>
</feature>
<dbReference type="PANTHER" id="PTHR33546">
    <property type="entry name" value="LARGE, MULTIFUNCTIONAL SECRETED PROTEIN-RELATED"/>
    <property type="match status" value="1"/>
</dbReference>
<dbReference type="RefSeq" id="WP_083712621.1">
    <property type="nucleotide sequence ID" value="NZ_CP019082.1"/>
</dbReference>
<dbReference type="NCBIfam" id="TIGR02603">
    <property type="entry name" value="CxxCH_TIGR02603"/>
    <property type="match status" value="1"/>
</dbReference>
<dbReference type="Pfam" id="PF23500">
    <property type="entry name" value="DUF7133"/>
    <property type="match status" value="1"/>
</dbReference>
<dbReference type="NCBIfam" id="TIGR02604">
    <property type="entry name" value="Piru_Ver_Nterm"/>
    <property type="match status" value="1"/>
</dbReference>
<evidence type="ECO:0000256" key="4">
    <source>
        <dbReference type="PROSITE-ProRule" id="PRU00433"/>
    </source>
</evidence>
<dbReference type="InterPro" id="IPR011041">
    <property type="entry name" value="Quinoprot_gluc/sorb_DH_b-prop"/>
</dbReference>
<dbReference type="GO" id="GO:0046872">
    <property type="term" value="F:metal ion binding"/>
    <property type="evidence" value="ECO:0007669"/>
    <property type="project" value="UniProtKB-KW"/>
</dbReference>
<keyword evidence="8" id="KW-1185">Reference proteome</keyword>
<dbReference type="InterPro" id="IPR013427">
    <property type="entry name" value="Haem-bd_dom_put"/>
</dbReference>
<keyword evidence="5" id="KW-0732">Signal</keyword>
<dbReference type="Gene3D" id="1.10.760.10">
    <property type="entry name" value="Cytochrome c-like domain"/>
    <property type="match status" value="1"/>
</dbReference>
<dbReference type="InterPro" id="IPR011042">
    <property type="entry name" value="6-blade_b-propeller_TolB-like"/>
</dbReference>
<dbReference type="SUPFAM" id="SSF50952">
    <property type="entry name" value="Soluble quinoprotein glucose dehydrogenase"/>
    <property type="match status" value="1"/>
</dbReference>
<evidence type="ECO:0000256" key="1">
    <source>
        <dbReference type="ARBA" id="ARBA00022617"/>
    </source>
</evidence>
<evidence type="ECO:0000259" key="6">
    <source>
        <dbReference type="PROSITE" id="PS51007"/>
    </source>
</evidence>
<dbReference type="InterPro" id="IPR029010">
    <property type="entry name" value="ThuA-like"/>
</dbReference>
<evidence type="ECO:0000256" key="2">
    <source>
        <dbReference type="ARBA" id="ARBA00022723"/>
    </source>
</evidence>
<evidence type="ECO:0000256" key="3">
    <source>
        <dbReference type="ARBA" id="ARBA00023004"/>
    </source>
</evidence>
<accession>A0A1U7CJ65</accession>
<dbReference type="Gene3D" id="1.25.10.10">
    <property type="entry name" value="Leucine-rich Repeat Variant"/>
    <property type="match status" value="1"/>
</dbReference>
<dbReference type="CDD" id="cd01653">
    <property type="entry name" value="GATase1"/>
    <property type="match status" value="1"/>
</dbReference>
<reference evidence="8" key="1">
    <citation type="submission" date="2016-12" db="EMBL/GenBank/DDBJ databases">
        <title>Comparative genomics of four Isosphaeraceae planctomycetes: a common pool of plasmids and glycoside hydrolase genes.</title>
        <authorList>
            <person name="Ivanova A."/>
        </authorList>
    </citation>
    <scope>NUCLEOTIDE SEQUENCE [LARGE SCALE GENOMIC DNA]</scope>
    <source>
        <strain evidence="8">PX4</strain>
    </source>
</reference>
<dbReference type="GO" id="GO:0009055">
    <property type="term" value="F:electron transfer activity"/>
    <property type="evidence" value="ECO:0007669"/>
    <property type="project" value="InterPro"/>
</dbReference>
<dbReference type="InterPro" id="IPR029062">
    <property type="entry name" value="Class_I_gatase-like"/>
</dbReference>
<dbReference type="InterPro" id="IPR036909">
    <property type="entry name" value="Cyt_c-like_dom_sf"/>
</dbReference>
<dbReference type="Gene3D" id="3.40.50.850">
    <property type="entry name" value="Isochorismatase-like"/>
    <property type="match status" value="1"/>
</dbReference>
<keyword evidence="1 4" id="KW-0349">Heme</keyword>
<keyword evidence="2 4" id="KW-0479">Metal-binding</keyword>
<dbReference type="InterPro" id="IPR036380">
    <property type="entry name" value="Isochorismatase-like_sf"/>
</dbReference>
<dbReference type="InterPro" id="IPR009056">
    <property type="entry name" value="Cyt_c-like_dom"/>
</dbReference>
<dbReference type="SUPFAM" id="SSF48371">
    <property type="entry name" value="ARM repeat"/>
    <property type="match status" value="1"/>
</dbReference>
<feature type="signal peptide" evidence="5">
    <location>
        <begin position="1"/>
        <end position="19"/>
    </location>
</feature>